<dbReference type="Proteomes" id="UP000887013">
    <property type="component" value="Unassembled WGS sequence"/>
</dbReference>
<sequence>MRVFTVCCYSESHTRGTFGRLFCCRNTKDAPCFHSRDRERVHRIPDGDVRERRLRIWAKSDGPMTYRCEAVARCVGNPESKRFDCNRHITHPLGRGACLVEHVEGSETPSSTKRSRV</sequence>
<evidence type="ECO:0000313" key="1">
    <source>
        <dbReference type="EMBL" id="GFS81199.1"/>
    </source>
</evidence>
<keyword evidence="2" id="KW-1185">Reference proteome</keyword>
<dbReference type="AlphaFoldDB" id="A0A8X6T8A2"/>
<evidence type="ECO:0000313" key="2">
    <source>
        <dbReference type="Proteomes" id="UP000887013"/>
    </source>
</evidence>
<name>A0A8X6T8A2_NEPPI</name>
<reference evidence="1" key="1">
    <citation type="submission" date="2020-08" db="EMBL/GenBank/DDBJ databases">
        <title>Multicomponent nature underlies the extraordinary mechanical properties of spider dragline silk.</title>
        <authorList>
            <person name="Kono N."/>
            <person name="Nakamura H."/>
            <person name="Mori M."/>
            <person name="Yoshida Y."/>
            <person name="Ohtoshi R."/>
            <person name="Malay A.D."/>
            <person name="Moran D.A.P."/>
            <person name="Tomita M."/>
            <person name="Numata K."/>
            <person name="Arakawa K."/>
        </authorList>
    </citation>
    <scope>NUCLEOTIDE SEQUENCE</scope>
</reference>
<dbReference type="EMBL" id="BMAW01051575">
    <property type="protein sequence ID" value="GFS81199.1"/>
    <property type="molecule type" value="Genomic_DNA"/>
</dbReference>
<comment type="caution">
    <text evidence="1">The sequence shown here is derived from an EMBL/GenBank/DDBJ whole genome shotgun (WGS) entry which is preliminary data.</text>
</comment>
<proteinExistence type="predicted"/>
<organism evidence="1 2">
    <name type="scientific">Nephila pilipes</name>
    <name type="common">Giant wood spider</name>
    <name type="synonym">Nephila maculata</name>
    <dbReference type="NCBI Taxonomy" id="299642"/>
    <lineage>
        <taxon>Eukaryota</taxon>
        <taxon>Metazoa</taxon>
        <taxon>Ecdysozoa</taxon>
        <taxon>Arthropoda</taxon>
        <taxon>Chelicerata</taxon>
        <taxon>Arachnida</taxon>
        <taxon>Araneae</taxon>
        <taxon>Araneomorphae</taxon>
        <taxon>Entelegynae</taxon>
        <taxon>Araneoidea</taxon>
        <taxon>Nephilidae</taxon>
        <taxon>Nephila</taxon>
    </lineage>
</organism>
<gene>
    <name evidence="1" type="ORF">NPIL_334201</name>
</gene>
<accession>A0A8X6T8A2</accession>
<protein>
    <submittedName>
        <fullName evidence="1">Uncharacterized protein</fullName>
    </submittedName>
</protein>